<dbReference type="Gene3D" id="3.60.15.10">
    <property type="entry name" value="Ribonuclease Z/Hydroxyacylglutathione hydrolase-like"/>
    <property type="match status" value="1"/>
</dbReference>
<feature type="signal peptide" evidence="1">
    <location>
        <begin position="1"/>
        <end position="30"/>
    </location>
</feature>
<dbReference type="Proteomes" id="UP000780768">
    <property type="component" value="Unassembled WGS sequence"/>
</dbReference>
<organism evidence="3 4">
    <name type="scientific">Megamonas hypermegale</name>
    <dbReference type="NCBI Taxonomy" id="158847"/>
    <lineage>
        <taxon>Bacteria</taxon>
        <taxon>Bacillati</taxon>
        <taxon>Bacillota</taxon>
        <taxon>Negativicutes</taxon>
        <taxon>Selenomonadales</taxon>
        <taxon>Selenomonadaceae</taxon>
        <taxon>Megamonas</taxon>
    </lineage>
</organism>
<dbReference type="Pfam" id="PF12706">
    <property type="entry name" value="Lactamase_B_2"/>
    <property type="match status" value="1"/>
</dbReference>
<evidence type="ECO:0000313" key="3">
    <source>
        <dbReference type="EMBL" id="HJF84118.1"/>
    </source>
</evidence>
<dbReference type="EMBL" id="DYVR01000011">
    <property type="protein sequence ID" value="HJF84118.1"/>
    <property type="molecule type" value="Genomic_DNA"/>
</dbReference>
<feature type="domain" description="Metallo-beta-lactamase" evidence="2">
    <location>
        <begin position="123"/>
        <end position="318"/>
    </location>
</feature>
<keyword evidence="1" id="KW-0732">Signal</keyword>
<reference evidence="3" key="2">
    <citation type="submission" date="2021-09" db="EMBL/GenBank/DDBJ databases">
        <authorList>
            <person name="Gilroy R."/>
        </authorList>
    </citation>
    <scope>NUCLEOTIDE SEQUENCE</scope>
    <source>
        <strain evidence="3">7318</strain>
    </source>
</reference>
<comment type="caution">
    <text evidence="3">The sequence shown here is derived from an EMBL/GenBank/DDBJ whole genome shotgun (WGS) entry which is preliminary data.</text>
</comment>
<dbReference type="InterPro" id="IPR036866">
    <property type="entry name" value="RibonucZ/Hydroxyglut_hydro"/>
</dbReference>
<reference evidence="3" key="1">
    <citation type="journal article" date="2021" name="PeerJ">
        <title>Extensive microbial diversity within the chicken gut microbiome revealed by metagenomics and culture.</title>
        <authorList>
            <person name="Gilroy R."/>
            <person name="Ravi A."/>
            <person name="Getino M."/>
            <person name="Pursley I."/>
            <person name="Horton D.L."/>
            <person name="Alikhan N.F."/>
            <person name="Baker D."/>
            <person name="Gharbi K."/>
            <person name="Hall N."/>
            <person name="Watson M."/>
            <person name="Adriaenssens E.M."/>
            <person name="Foster-Nyarko E."/>
            <person name="Jarju S."/>
            <person name="Secka A."/>
            <person name="Antonio M."/>
            <person name="Oren A."/>
            <person name="Chaudhuri R.R."/>
            <person name="La Ragione R."/>
            <person name="Hildebrand F."/>
            <person name="Pallen M.J."/>
        </authorList>
    </citation>
    <scope>NUCLEOTIDE SEQUENCE</scope>
    <source>
        <strain evidence="3">7318</strain>
    </source>
</reference>
<dbReference type="InterPro" id="IPR001279">
    <property type="entry name" value="Metallo-B-lactamas"/>
</dbReference>
<evidence type="ECO:0000313" key="4">
    <source>
        <dbReference type="Proteomes" id="UP000780768"/>
    </source>
</evidence>
<dbReference type="PROSITE" id="PS51318">
    <property type="entry name" value="TAT"/>
    <property type="match status" value="1"/>
</dbReference>
<dbReference type="InterPro" id="IPR006311">
    <property type="entry name" value="TAT_signal"/>
</dbReference>
<gene>
    <name evidence="3" type="ORF">K8V65_00425</name>
</gene>
<dbReference type="PIRSF" id="PIRSF038896">
    <property type="entry name" value="NAPE-PLD"/>
    <property type="match status" value="1"/>
</dbReference>
<dbReference type="PANTHER" id="PTHR15032">
    <property type="entry name" value="N-ACYL-PHOSPHATIDYLETHANOLAMINE-HYDROLYZING PHOSPHOLIPASE D"/>
    <property type="match status" value="1"/>
</dbReference>
<dbReference type="PANTHER" id="PTHR15032:SF4">
    <property type="entry name" value="N-ACYL-PHOSPHATIDYLETHANOLAMINE-HYDROLYZING PHOSPHOLIPASE D"/>
    <property type="match status" value="1"/>
</dbReference>
<proteinExistence type="predicted"/>
<dbReference type="GO" id="GO:0005737">
    <property type="term" value="C:cytoplasm"/>
    <property type="evidence" value="ECO:0007669"/>
    <property type="project" value="TreeGrafter"/>
</dbReference>
<dbReference type="GO" id="GO:0008270">
    <property type="term" value="F:zinc ion binding"/>
    <property type="evidence" value="ECO:0007669"/>
    <property type="project" value="InterPro"/>
</dbReference>
<evidence type="ECO:0000259" key="2">
    <source>
        <dbReference type="Pfam" id="PF12706"/>
    </source>
</evidence>
<dbReference type="InterPro" id="IPR024884">
    <property type="entry name" value="NAPE-PLD"/>
</dbReference>
<protein>
    <submittedName>
        <fullName evidence="3">MBL fold metallo-hydrolase</fullName>
    </submittedName>
</protein>
<dbReference type="GO" id="GO:0070290">
    <property type="term" value="F:N-acylphosphatidylethanolamine-specific phospholipase D activity"/>
    <property type="evidence" value="ECO:0007669"/>
    <property type="project" value="InterPro"/>
</dbReference>
<dbReference type="SUPFAM" id="SSF56281">
    <property type="entry name" value="Metallo-hydrolase/oxidoreductase"/>
    <property type="match status" value="1"/>
</dbReference>
<dbReference type="InterPro" id="IPR019546">
    <property type="entry name" value="TAT_signal_bac_arc"/>
</dbReference>
<dbReference type="NCBIfam" id="TIGR01409">
    <property type="entry name" value="TAT_signal_seq"/>
    <property type="match status" value="1"/>
</dbReference>
<dbReference type="AlphaFoldDB" id="A0A921L6X2"/>
<name>A0A921L6X2_9FIRM</name>
<feature type="chain" id="PRO_5039018518" evidence="1">
    <location>
        <begin position="31"/>
        <end position="370"/>
    </location>
</feature>
<accession>A0A921L6X2</accession>
<sequence>MTYTRRTFLKTAGIAAVLAAFGGITFINQAKVGAGGKDILKQKVINSPHYINGEFKNFEPIVPTTMDKNFLSSMKDIVMPPKGTVFPDKPLPTVKTDLKTLPKNEDVYIWFGHSSFFMQIGGRTILTDPVFSNYASPVFFINKTFPGTDIYKPKDIPDIDVLLISHDHWDHLDYATVMALKDKIKNVVCPLGVGAHFEYWGFSPSIIHEGDWFSAIELADNWQFHILPTRHFSGRLMEKNQTLWAAFALITPQKKIFYSGDGGYGKHFRQIGEMFGGFDFAIMENGQYNISWPQVHMMPEEMARAAMEIKARNVAPVHCGKFALSPHYWTDPLNRIKTASGDKNYRLLTPKIGEIVYLDNVNQKFVDWWM</sequence>
<evidence type="ECO:0000256" key="1">
    <source>
        <dbReference type="SAM" id="SignalP"/>
    </source>
</evidence>